<dbReference type="PANTHER" id="PTHR43477">
    <property type="entry name" value="DIHYDROANTICAPSIN 7-DEHYDROGENASE"/>
    <property type="match status" value="1"/>
</dbReference>
<dbReference type="GO" id="GO:0008206">
    <property type="term" value="P:bile acid metabolic process"/>
    <property type="evidence" value="ECO:0007669"/>
    <property type="project" value="UniProtKB-ARBA"/>
</dbReference>
<evidence type="ECO:0000256" key="1">
    <source>
        <dbReference type="ARBA" id="ARBA00006484"/>
    </source>
</evidence>
<keyword evidence="4" id="KW-1185">Reference proteome</keyword>
<dbReference type="FunFam" id="3.40.50.720:FF:000084">
    <property type="entry name" value="Short-chain dehydrogenase reductase"/>
    <property type="match status" value="1"/>
</dbReference>
<gene>
    <name evidence="3" type="ORF">D7I46_01980</name>
</gene>
<dbReference type="SUPFAM" id="SSF51735">
    <property type="entry name" value="NAD(P)-binding Rossmann-fold domains"/>
    <property type="match status" value="1"/>
</dbReference>
<dbReference type="RefSeq" id="WP_120771352.1">
    <property type="nucleotide sequence ID" value="NZ_CP032627.1"/>
</dbReference>
<dbReference type="Proteomes" id="UP000269374">
    <property type="component" value="Chromosome"/>
</dbReference>
<dbReference type="NCBIfam" id="NF005118">
    <property type="entry name" value="PRK06550.1"/>
    <property type="match status" value="1"/>
</dbReference>
<protein>
    <submittedName>
        <fullName evidence="3">3-oxoacyl-ACP reductase</fullName>
    </submittedName>
</protein>
<dbReference type="InterPro" id="IPR002347">
    <property type="entry name" value="SDR_fam"/>
</dbReference>
<dbReference type="InterPro" id="IPR036291">
    <property type="entry name" value="NAD(P)-bd_dom_sf"/>
</dbReference>
<dbReference type="PANTHER" id="PTHR43477:SF1">
    <property type="entry name" value="DIHYDROANTICAPSIN 7-DEHYDROGENASE"/>
    <property type="match status" value="1"/>
</dbReference>
<organism evidence="3 4">
    <name type="scientific">Lactococcus allomyrinae</name>
    <dbReference type="NCBI Taxonomy" id="2419773"/>
    <lineage>
        <taxon>Bacteria</taxon>
        <taxon>Bacillati</taxon>
        <taxon>Bacillota</taxon>
        <taxon>Bacilli</taxon>
        <taxon>Lactobacillales</taxon>
        <taxon>Streptococcaceae</taxon>
        <taxon>Lactococcus</taxon>
    </lineage>
</organism>
<dbReference type="CDD" id="cd05233">
    <property type="entry name" value="SDR_c"/>
    <property type="match status" value="1"/>
</dbReference>
<dbReference type="InterPro" id="IPR051122">
    <property type="entry name" value="SDR_DHRS6-like"/>
</dbReference>
<dbReference type="PRINTS" id="PR00080">
    <property type="entry name" value="SDRFAMILY"/>
</dbReference>
<dbReference type="EMBL" id="CP032627">
    <property type="protein sequence ID" value="AYF99963.1"/>
    <property type="molecule type" value="Genomic_DNA"/>
</dbReference>
<dbReference type="InterPro" id="IPR020904">
    <property type="entry name" value="Sc_DH/Rdtase_CS"/>
</dbReference>
<dbReference type="KEGG" id="lact:D7I46_01980"/>
<dbReference type="PROSITE" id="PS00061">
    <property type="entry name" value="ADH_SHORT"/>
    <property type="match status" value="1"/>
</dbReference>
<comment type="similarity">
    <text evidence="1">Belongs to the short-chain dehydrogenases/reductases (SDR) family.</text>
</comment>
<accession>A0A387BC88</accession>
<keyword evidence="2" id="KW-0560">Oxidoreductase</keyword>
<reference evidence="3 4" key="1">
    <citation type="submission" date="2018-09" db="EMBL/GenBank/DDBJ databases">
        <title>Genome sequencing of strain 1JSPR-7.</title>
        <authorList>
            <person name="Heo J."/>
            <person name="Kim S.-J."/>
            <person name="Kwon S.-W."/>
        </authorList>
    </citation>
    <scope>NUCLEOTIDE SEQUENCE [LARGE SCALE GENOMIC DNA]</scope>
    <source>
        <strain evidence="3 4">1JSPR-7</strain>
    </source>
</reference>
<dbReference type="OrthoDB" id="9803333at2"/>
<dbReference type="AlphaFoldDB" id="A0A387BC88"/>
<proteinExistence type="inferred from homology"/>
<evidence type="ECO:0000313" key="3">
    <source>
        <dbReference type="EMBL" id="AYF99963.1"/>
    </source>
</evidence>
<dbReference type="Gene3D" id="3.40.50.720">
    <property type="entry name" value="NAD(P)-binding Rossmann-like Domain"/>
    <property type="match status" value="1"/>
</dbReference>
<dbReference type="Pfam" id="PF13561">
    <property type="entry name" value="adh_short_C2"/>
    <property type="match status" value="1"/>
</dbReference>
<name>A0A387BC88_9LACT</name>
<sequence>MRFSGKKVLVTGASSGIGLAQTQAFLAEGADVIAVDVKVFTDKNTVSKFSNLSVKICDVSDAHAVQALAEDVGAIDILCNTAGILDDYATIEETDFMLWQRILHMNLDSMYLMISAFLPKMKQKKSGVIINMASVAGLVAGGGGVAYTASKHAIVGLTKQLALDEAQHGIQVLGIAPGAIDTPMNAADFLENDGEMAKWVASETPAKRWARAFEVAELTLFLASPQANYMSGAIVPIDGGWTIK</sequence>
<dbReference type="GO" id="GO:0016491">
    <property type="term" value="F:oxidoreductase activity"/>
    <property type="evidence" value="ECO:0007669"/>
    <property type="project" value="UniProtKB-KW"/>
</dbReference>
<dbReference type="PRINTS" id="PR00081">
    <property type="entry name" value="GDHRDH"/>
</dbReference>
<evidence type="ECO:0000313" key="4">
    <source>
        <dbReference type="Proteomes" id="UP000269374"/>
    </source>
</evidence>
<evidence type="ECO:0000256" key="2">
    <source>
        <dbReference type="ARBA" id="ARBA00023002"/>
    </source>
</evidence>